<gene>
    <name evidence="1" type="ORF">C8N45_107180</name>
</gene>
<dbReference type="Proteomes" id="UP000244523">
    <property type="component" value="Unassembled WGS sequence"/>
</dbReference>
<dbReference type="AlphaFoldDB" id="A0A2T6KF13"/>
<comment type="caution">
    <text evidence="1">The sequence shown here is derived from an EMBL/GenBank/DDBJ whole genome shotgun (WGS) entry which is preliminary data.</text>
</comment>
<evidence type="ECO:0000313" key="1">
    <source>
        <dbReference type="EMBL" id="PUB13719.1"/>
    </source>
</evidence>
<evidence type="ECO:0000313" key="2">
    <source>
        <dbReference type="Proteomes" id="UP000244523"/>
    </source>
</evidence>
<dbReference type="RefSeq" id="WP_108386934.1">
    <property type="nucleotide sequence ID" value="NZ_QBUD01000007.1"/>
</dbReference>
<dbReference type="EMBL" id="QBUD01000007">
    <property type="protein sequence ID" value="PUB13719.1"/>
    <property type="molecule type" value="Genomic_DNA"/>
</dbReference>
<proteinExistence type="predicted"/>
<organism evidence="1 2">
    <name type="scientific">Yoonia sediminilitoris</name>
    <dbReference type="NCBI Taxonomy" id="1286148"/>
    <lineage>
        <taxon>Bacteria</taxon>
        <taxon>Pseudomonadati</taxon>
        <taxon>Pseudomonadota</taxon>
        <taxon>Alphaproteobacteria</taxon>
        <taxon>Rhodobacterales</taxon>
        <taxon>Paracoccaceae</taxon>
        <taxon>Yoonia</taxon>
    </lineage>
</organism>
<name>A0A2T6KF13_9RHOB</name>
<sequence length="151" mass="17032">MEDQQVDWAEYARAQDELKKSTTVNDRHWGLEAALGNALTDIESGKHIDRSDTERRIQSGARKNRHRARLLRLQPLTWQPDIVDPTANYETSSELVFLCTAMGGDDYNLMKNVAGGATYGELSGIMNAETSAIRKRVSRIRMSARNLLPQQ</sequence>
<protein>
    <submittedName>
        <fullName evidence="1">Uncharacterized protein</fullName>
    </submittedName>
</protein>
<keyword evidence="2" id="KW-1185">Reference proteome</keyword>
<accession>A0A2T6KF13</accession>
<reference evidence="1 2" key="1">
    <citation type="submission" date="2018-04" db="EMBL/GenBank/DDBJ databases">
        <title>Genomic Encyclopedia of Archaeal and Bacterial Type Strains, Phase II (KMG-II): from individual species to whole genera.</title>
        <authorList>
            <person name="Goeker M."/>
        </authorList>
    </citation>
    <scope>NUCLEOTIDE SEQUENCE [LARGE SCALE GENOMIC DNA]</scope>
    <source>
        <strain evidence="1 2">DSM 29955</strain>
    </source>
</reference>